<dbReference type="PANTHER" id="PTHR11102">
    <property type="entry name" value="SEL-1-LIKE PROTEIN"/>
    <property type="match status" value="1"/>
</dbReference>
<dbReference type="Gene3D" id="1.25.40.10">
    <property type="entry name" value="Tetratricopeptide repeat domain"/>
    <property type="match status" value="1"/>
</dbReference>
<name>A0A517PRC1_9PLAN</name>
<protein>
    <submittedName>
        <fullName evidence="1">Localization factor PodJL</fullName>
    </submittedName>
</protein>
<dbReference type="SUPFAM" id="SSF81901">
    <property type="entry name" value="HCP-like"/>
    <property type="match status" value="1"/>
</dbReference>
<organism evidence="1 2">
    <name type="scientific">Gimesia chilikensis</name>
    <dbReference type="NCBI Taxonomy" id="2605989"/>
    <lineage>
        <taxon>Bacteria</taxon>
        <taxon>Pseudomonadati</taxon>
        <taxon>Planctomycetota</taxon>
        <taxon>Planctomycetia</taxon>
        <taxon>Planctomycetales</taxon>
        <taxon>Planctomycetaceae</taxon>
        <taxon>Gimesia</taxon>
    </lineage>
</organism>
<dbReference type="InterPro" id="IPR011990">
    <property type="entry name" value="TPR-like_helical_dom_sf"/>
</dbReference>
<dbReference type="InterPro" id="IPR050767">
    <property type="entry name" value="Sel1_AlgK"/>
</dbReference>
<keyword evidence="2" id="KW-1185">Reference proteome</keyword>
<dbReference type="RefSeq" id="WP_145186994.1">
    <property type="nucleotide sequence ID" value="NZ_CP036266.1"/>
</dbReference>
<dbReference type="SMART" id="SM00671">
    <property type="entry name" value="SEL1"/>
    <property type="match status" value="4"/>
</dbReference>
<dbReference type="Pfam" id="PF08238">
    <property type="entry name" value="Sel1"/>
    <property type="match status" value="4"/>
</dbReference>
<dbReference type="Proteomes" id="UP000320421">
    <property type="component" value="Chromosome"/>
</dbReference>
<gene>
    <name evidence="1" type="primary">podJ</name>
    <name evidence="1" type="ORF">HG66A1_37290</name>
</gene>
<proteinExistence type="predicted"/>
<sequence length="296" mass="32353">MSDTSDIDLLLQAPASLAVAEQLLAWAEKTRQQIARGDLQLGILSVESLAKIPVAYKTAAQQGLSPTWVTLAWWYAFPDIGEPDLPAAEDAMQEALAADFQYAKLELARLRWFCKRETASLLEQQQAFEYVSEITTDETENAEAFYLLALLTTHGFGVDASPAAGFRLQQRAAELGNVDAQFEIYVHYANGLGVAVDEERAFAACQRAAEGGHPRAMYNLGAYNATGRGTPRNMTEAVKWYERAADVGNAAALAGLAMIYATGDGVELDHEYARELFDQADYCGLDVSQLREQVGL</sequence>
<accession>A0A517PRC1</accession>
<evidence type="ECO:0000313" key="2">
    <source>
        <dbReference type="Proteomes" id="UP000320421"/>
    </source>
</evidence>
<dbReference type="OrthoDB" id="288878at2"/>
<evidence type="ECO:0000313" key="1">
    <source>
        <dbReference type="EMBL" id="QDT21924.1"/>
    </source>
</evidence>
<reference evidence="1 2" key="1">
    <citation type="submission" date="2019-02" db="EMBL/GenBank/DDBJ databases">
        <title>Deep-cultivation of Planctomycetes and their phenomic and genomic characterization uncovers novel biology.</title>
        <authorList>
            <person name="Wiegand S."/>
            <person name="Jogler M."/>
            <person name="Boedeker C."/>
            <person name="Pinto D."/>
            <person name="Vollmers J."/>
            <person name="Rivas-Marin E."/>
            <person name="Kohn T."/>
            <person name="Peeters S.H."/>
            <person name="Heuer A."/>
            <person name="Rast P."/>
            <person name="Oberbeckmann S."/>
            <person name="Bunk B."/>
            <person name="Jeske O."/>
            <person name="Meyerdierks A."/>
            <person name="Storesund J.E."/>
            <person name="Kallscheuer N."/>
            <person name="Luecker S."/>
            <person name="Lage O.M."/>
            <person name="Pohl T."/>
            <person name="Merkel B.J."/>
            <person name="Hornburger P."/>
            <person name="Mueller R.-W."/>
            <person name="Bruemmer F."/>
            <person name="Labrenz M."/>
            <person name="Spormann A.M."/>
            <person name="Op den Camp H."/>
            <person name="Overmann J."/>
            <person name="Amann R."/>
            <person name="Jetten M.S.M."/>
            <person name="Mascher T."/>
            <person name="Medema M.H."/>
            <person name="Devos D.P."/>
            <person name="Kaster A.-K."/>
            <person name="Ovreas L."/>
            <person name="Rohde M."/>
            <person name="Galperin M.Y."/>
            <person name="Jogler C."/>
        </authorList>
    </citation>
    <scope>NUCLEOTIDE SEQUENCE [LARGE SCALE GENOMIC DNA]</scope>
    <source>
        <strain evidence="1 2">HG66A1</strain>
    </source>
</reference>
<dbReference type="PANTHER" id="PTHR11102:SF160">
    <property type="entry name" value="ERAD-ASSOCIATED E3 UBIQUITIN-PROTEIN LIGASE COMPONENT HRD3"/>
    <property type="match status" value="1"/>
</dbReference>
<dbReference type="AlphaFoldDB" id="A0A517PRC1"/>
<dbReference type="InterPro" id="IPR006597">
    <property type="entry name" value="Sel1-like"/>
</dbReference>
<dbReference type="EMBL" id="CP036266">
    <property type="protein sequence ID" value="QDT21924.1"/>
    <property type="molecule type" value="Genomic_DNA"/>
</dbReference>